<dbReference type="Pfam" id="PF15067">
    <property type="entry name" value="FAM124"/>
    <property type="match status" value="1"/>
</dbReference>
<protein>
    <recommendedName>
        <fullName evidence="2">FAM124 domain-containing protein</fullName>
    </recommendedName>
</protein>
<gene>
    <name evidence="3" type="ORF">JZ751_027646</name>
</gene>
<dbReference type="OrthoDB" id="10023686at2759"/>
<organism evidence="3 4">
    <name type="scientific">Albula glossodonta</name>
    <name type="common">roundjaw bonefish</name>
    <dbReference type="NCBI Taxonomy" id="121402"/>
    <lineage>
        <taxon>Eukaryota</taxon>
        <taxon>Metazoa</taxon>
        <taxon>Chordata</taxon>
        <taxon>Craniata</taxon>
        <taxon>Vertebrata</taxon>
        <taxon>Euteleostomi</taxon>
        <taxon>Actinopterygii</taxon>
        <taxon>Neopterygii</taxon>
        <taxon>Teleostei</taxon>
        <taxon>Albuliformes</taxon>
        <taxon>Albulidae</taxon>
        <taxon>Albula</taxon>
    </lineage>
</organism>
<evidence type="ECO:0000259" key="2">
    <source>
        <dbReference type="Pfam" id="PF15067"/>
    </source>
</evidence>
<evidence type="ECO:0000313" key="3">
    <source>
        <dbReference type="EMBL" id="KAG9349203.1"/>
    </source>
</evidence>
<comment type="similarity">
    <text evidence="1">Belongs to the FAM124 family.</text>
</comment>
<dbReference type="AlphaFoldDB" id="A0A8T2P6Q5"/>
<dbReference type="InterPro" id="IPR029380">
    <property type="entry name" value="FAM124"/>
</dbReference>
<dbReference type="Proteomes" id="UP000824540">
    <property type="component" value="Unassembled WGS sequence"/>
</dbReference>
<proteinExistence type="inferred from homology"/>
<dbReference type="PANTHER" id="PTHR14715:SF4">
    <property type="entry name" value="PROTEIN FAM124A"/>
    <property type="match status" value="1"/>
</dbReference>
<dbReference type="InterPro" id="IPR046365">
    <property type="entry name" value="FAM124_dom"/>
</dbReference>
<sequence length="358" mass="40524">MPCVCSFTPSLPQDKTFRPGSGLCVTPLSRQRDKDGSVLILFCGSSPEGQQNVLCRCGPRELSLVELQDPFLVSVHIITDPGQATPLQRAADALLSCIHPELLLFRVSERGTWQQRHKRARAYPSSLQRVPPPQPALALILFLQEGEGEYGGEEQLSRLHRALQRPPWQYHHTERVNGRLLPLAPCSQDFFTLAPGTPLWAVRQVHYGKEIVRFTVYCRHQTFSDMVAMYRLLLRRPLAQRREDFCFFVVYSNPDTEIQLSFKRLPRGQNPAPTEAAILEFRVRDVGGMVPLLPHPCTPISEARWQTEDYDGNKILLQPWLLAPGLAHGQWSEPQLKSESGADHCYDNSLITHNPLPL</sequence>
<accession>A0A8T2P6Q5</accession>
<feature type="domain" description="FAM124" evidence="2">
    <location>
        <begin position="73"/>
        <end position="318"/>
    </location>
</feature>
<evidence type="ECO:0000313" key="4">
    <source>
        <dbReference type="Proteomes" id="UP000824540"/>
    </source>
</evidence>
<comment type="caution">
    <text evidence="3">The sequence shown here is derived from an EMBL/GenBank/DDBJ whole genome shotgun (WGS) entry which is preliminary data.</text>
</comment>
<evidence type="ECO:0000256" key="1">
    <source>
        <dbReference type="ARBA" id="ARBA00006440"/>
    </source>
</evidence>
<keyword evidence="4" id="KW-1185">Reference proteome</keyword>
<reference evidence="3" key="1">
    <citation type="thesis" date="2021" institute="BYU ScholarsArchive" country="Provo, UT, USA">
        <title>Applications of and Algorithms for Genome Assembly and Genomic Analyses with an Emphasis on Marine Teleosts.</title>
        <authorList>
            <person name="Pickett B.D."/>
        </authorList>
    </citation>
    <scope>NUCLEOTIDE SEQUENCE</scope>
    <source>
        <strain evidence="3">HI-2016</strain>
    </source>
</reference>
<name>A0A8T2P6Q5_9TELE</name>
<dbReference type="PANTHER" id="PTHR14715">
    <property type="entry name" value="FAM124 DOMAIN-CONTAINING PROTEIN-RELATED"/>
    <property type="match status" value="1"/>
</dbReference>
<dbReference type="EMBL" id="JAFBMS010000009">
    <property type="protein sequence ID" value="KAG9349203.1"/>
    <property type="molecule type" value="Genomic_DNA"/>
</dbReference>